<accession>A0A6C0IK36</accession>
<proteinExistence type="predicted"/>
<protein>
    <submittedName>
        <fullName evidence="1">Uncharacterized protein</fullName>
    </submittedName>
</protein>
<dbReference type="InterPro" id="IPR009091">
    <property type="entry name" value="RCC1/BLIP-II"/>
</dbReference>
<dbReference type="PANTHER" id="PTHR45982">
    <property type="entry name" value="REGULATOR OF CHROMOSOME CONDENSATION"/>
    <property type="match status" value="1"/>
</dbReference>
<name>A0A6C0IK36_9ZZZZ</name>
<reference evidence="1" key="1">
    <citation type="journal article" date="2020" name="Nature">
        <title>Giant virus diversity and host interactions through global metagenomics.</title>
        <authorList>
            <person name="Schulz F."/>
            <person name="Roux S."/>
            <person name="Paez-Espino D."/>
            <person name="Jungbluth S."/>
            <person name="Walsh D.A."/>
            <person name="Denef V.J."/>
            <person name="McMahon K.D."/>
            <person name="Konstantinidis K.T."/>
            <person name="Eloe-Fadrosh E.A."/>
            <person name="Kyrpides N.C."/>
            <person name="Woyke T."/>
        </authorList>
    </citation>
    <scope>NUCLEOTIDE SEQUENCE</scope>
    <source>
        <strain evidence="1">GVMAG-M-3300024252-29</strain>
    </source>
</reference>
<dbReference type="PANTHER" id="PTHR45982:SF1">
    <property type="entry name" value="REGULATOR OF CHROMOSOME CONDENSATION"/>
    <property type="match status" value="1"/>
</dbReference>
<dbReference type="InterPro" id="IPR051553">
    <property type="entry name" value="Ran_GTPase-activating"/>
</dbReference>
<dbReference type="SUPFAM" id="SSF50985">
    <property type="entry name" value="RCC1/BLIP-II"/>
    <property type="match status" value="5"/>
</dbReference>
<dbReference type="Gene3D" id="2.130.10.30">
    <property type="entry name" value="Regulator of chromosome condensation 1/beta-lactamase-inhibitor protein II"/>
    <property type="match status" value="8"/>
</dbReference>
<dbReference type="EMBL" id="MN740208">
    <property type="protein sequence ID" value="QHT93554.1"/>
    <property type="molecule type" value="Genomic_DNA"/>
</dbReference>
<sequence>MGDYRKETHQSASNLYACAVLKKDGTVVAWGQSAYGGTVPAGLTDVKSLFSTQQAFVALKTDGTVVCWGQSAFGGTTPSGLSDVKTIYSNDGAFAALKTDESVVCWGSASHGGTRKRFAKGDTSGTDVTSLLTNSNNPVIDIYSTSDTFLAIRMNGAVLWGSFNTSHDLHVPNYYFNGTTSTDPIVYNKPVIHIATSLENGYTGIFEDGTIGIWGTDGKSNSETTTLLSNINTTSWTVVDIVASTDSFVALTSTGKLFGWGDTDEIEYIPTTSDFKAIFSNKGSYVGLKTNNEVVAWGKAFYGGTIPGSLGTMYATAVYATAYAFAVVTTTGGVKSWGSGGIGDTFDAYSLQSYFTPVPGSLTNPQKIFTTQTTFIAETANGEIVAWGGKGYIINSSTDYLYDLTNPPPGIGSIKDITSAVSSIIALKEDDSIVSWGSPVYAGVCPAVLKDVKSLPLNKHQSLFISGSSIIPPFVIWGVTGLLKVTNLVPNSYVTYSIDAGVTWTTVGIDSPDVTKEIQLPFGSASSTITTYSASSVQFMTVSTKNPLKNQVRSKIVSNPYPIISRQRLPTYKCQINTGATAVLKYTGSVVLWGAEYSGGQNSPAITDKATTLKLMRGVVEIYPFDIGFIVLKEDGTLVGWAYGGNARANIPNGLTGVINIYTNAHQVFALKNDMTFTIWGDNGYGGTTNVGVTIPWQNPFGNYVGTAGTISMPSSIVSGGSAPVFVKNIYVSRFFAALLTNENKLYAWGIKFGNNKHIDFQADSGQDYMSNVKSVFYNDYAMAALRTDGTLLAWGNKDYGGDLSSFQGGLTNVEHIFTNPFSMIALKTDKTIVGWGYASHGATVPTDGTATNIIHITSNNSAYAALKSDGSIISWGLIAVNPPSGMGSTDMAVQLQSTFSSSVQNNNFVAIYATYSAFAALRSNGMVIAWGQYGNGAGYYDGYYNGYNQPPVLTNIVTIRSTGYGFAALRNDGNVFDWGSTTTWDMPDAPANSAITPTTLSGTPTSSFVDTGFDNIVDIYTNVESYTAIKSNGAVITWGRNYPTSDSTPIQRNASDTNVYMGYASFYDTPDVYLYNLFRIVSVPQYTSFNRGQHNVQDILAPYITYDTPTNPTMLVNSGSPVTKYIHYSDDYGASWSSASWFAMNDTEFPPSVPQTLTSYPYGKFQVRTFNPNRFTQESFVYVNPTVFYKYPPSVSLSYSSSTKKVTVSDLYSAYEYSLDGGKTWTTRTQAQNDFTVTPGRYVNGDIQVRSFMNGTYQNGPTIITETIEIAPNAPNVVWGHNGEVFVTTTQSGVNSWVFSVDGTNWETVRGFGKLQLPYGTYSSFNVLIKAYEKSLYSSLVYNFEVVTSNPTKIHPWNTRTNRVGYQVINTDKTISVIGGVGSTSNGPASIPPNLKTSSTANASYIVTTNSASSVICEDKTVKSWGEYTDGSNAITTTFTKELVNIKNVYSNETAFAAIDNNSTLYVWGDPSGGGRYPYGLNSTSVSSVSNVNINSMYATNRAFTGVSSDNKNLTVWGSADSGGAITRGSTRDTFRIRKDALDSNGNIEYLGDIDATNQNALGNPATYRVAYTTDINKAFIFYMGDSIRSDGKKVIKIAHHVTDRYVLRNFNGLITSRYEGVSWNSTYDNEWPVSHLIAYPNGTKFDLLNTTTFLDDLGTSHRLDIAFQQTPIFEAEEWTQIPTILTDLNSYGRTIKTIYTTTVAFAAHLDNNTVAVWGSVEGGGDLKKSGDGSGSTAMKYNLSGTIADIAKVVSSYSGFAFLSNDGIVTSCGSYFDQNWNKLKFTTPSSLRVSGSTEDIVATDSCFIALKSDNTVVLWGDPGIITEFNKISPAPTGIYSIATSQTAVALLDIVGQVQTFGFYYNNSNVKILLSTPPGLTNVKRVYTTDSAFAALTHSGEVVVWGNPFSGGSSINDNFMTSSSSYRDGYQGKENSLKNVIDIVPSVNAFLAIKSDNTVSVWGDTLVGGSLVQQYYTTNKTYLPDTNKYAFVTSGTNFYRSGFLINPVLPITNITINSSTGKLDVTLLQRQYRLWEYSFNTGTTWGQKTFGFTSVNIPAGKYNSGKIQVRGEDMNGVSSPSSYNSSYLQVDPGTPTIDFTGAPKILISNFGSPVASLWQYTINAGTNWITVSPDTSFNLIPGNYSTSNFKVRTATVDGLYSQNVTAPSDIIIKPNKPTAIFDDVTFRYYITIAPFTVNWRYTTNSETTWSQVFEPVNNNYIQVDYGRYDSDDIRVQNGTPDNLFSESLILSSVLERPPETPVMSTIINNTITVTNLQGGDKWQYSVNSGNSWQDKTFADNTFSLPVGRYPAQQVQVRVVNTNETPDLFSTTVMNSVEFISRPGKPSFDYNDSSKIIITSYGTPSAPNWAYSIDSGVSWTHVVGNNFTIPTYGMYNDTNFFIKVYTNDNVDSLYASFPPGFTYIYGPPPPTVSYNVETFTFTIQTLGAGSTTWSYLLNNVISSWSPDFTLANKNTLLLPFGTYEAGEILFRNKLSDGTPSRDRIGGNTKIIRRPGYPKVKFNSSTGIITLEKFGDGAILWRYSIDGGSSWSHDILKIGDIAIPPGVYPPGSINVLNYTSDYTSTSSPVPNPDKIIVPEINYDAIAEQISGFYPLQYPEQWDPEPEDDPQLMVDFPSYINNELRVSPRGSYVSWEYSAGVDVRKLTRVWIKPDKDVNSIKIPPGYYNGYMISVKLHRSNGTYTIVFNTRDIEIYPEPPILNYLGDGLISVYTLDNVTSWQYTLQNITEYPITNTGSILKLPVGKYLPGGIRIRSVIDGDYTITSAYIHNDSEIIVEEQNYNNSNIKDDWIVDTVIKTPAKRESTEINVVNSVGFDLKKVIVIGYGNSSEINVVSGYGSLILSNPLQNNYPAGTIVRGYDLTMSNALTEEEKQRIKKEQEFIYNNFYPTFSKSRLQGKCYKPIIDPENTTIETCEQSKPSVWIFGDKSFSGADSKINRMKTKILTGGNGKIVYGENGLSSPFLPADTNENTEVSKYYRCNLPNNVPIINGLRGGVVPVKMRTNKF</sequence>
<evidence type="ECO:0000313" key="1">
    <source>
        <dbReference type="EMBL" id="QHT93554.1"/>
    </source>
</evidence>
<organism evidence="1">
    <name type="scientific">viral metagenome</name>
    <dbReference type="NCBI Taxonomy" id="1070528"/>
    <lineage>
        <taxon>unclassified sequences</taxon>
        <taxon>metagenomes</taxon>
        <taxon>organismal metagenomes</taxon>
    </lineage>
</organism>